<dbReference type="PROSITE" id="PS50041">
    <property type="entry name" value="C_TYPE_LECTIN_2"/>
    <property type="match status" value="1"/>
</dbReference>
<dbReference type="InterPro" id="IPR018378">
    <property type="entry name" value="C-type_lectin_CS"/>
</dbReference>
<name>A0AAJ7V419_LATCA</name>
<dbReference type="AlphaFoldDB" id="A0AAJ7V419"/>
<dbReference type="InterPro" id="IPR016187">
    <property type="entry name" value="CTDL_fold"/>
</dbReference>
<evidence type="ECO:0000256" key="1">
    <source>
        <dbReference type="ARBA" id="ARBA00022734"/>
    </source>
</evidence>
<evidence type="ECO:0000256" key="4">
    <source>
        <dbReference type="SAM" id="Phobius"/>
    </source>
</evidence>
<dbReference type="InterPro" id="IPR033989">
    <property type="entry name" value="CD209-like_CTLD"/>
</dbReference>
<dbReference type="InterPro" id="IPR001304">
    <property type="entry name" value="C-type_lectin-like"/>
</dbReference>
<organism evidence="6 7">
    <name type="scientific">Lates calcarifer</name>
    <name type="common">Barramundi</name>
    <name type="synonym">Holocentrus calcarifer</name>
    <dbReference type="NCBI Taxonomy" id="8187"/>
    <lineage>
        <taxon>Eukaryota</taxon>
        <taxon>Metazoa</taxon>
        <taxon>Chordata</taxon>
        <taxon>Craniata</taxon>
        <taxon>Vertebrata</taxon>
        <taxon>Euteleostomi</taxon>
        <taxon>Actinopterygii</taxon>
        <taxon>Neopterygii</taxon>
        <taxon>Teleostei</taxon>
        <taxon>Neoteleostei</taxon>
        <taxon>Acanthomorphata</taxon>
        <taxon>Carangaria</taxon>
        <taxon>Carangaria incertae sedis</taxon>
        <taxon>Centropomidae</taxon>
        <taxon>Lates</taxon>
    </lineage>
</organism>
<keyword evidence="3" id="KW-0175">Coiled coil</keyword>
<dbReference type="SMART" id="SM00034">
    <property type="entry name" value="CLECT"/>
    <property type="match status" value="2"/>
</dbReference>
<feature type="domain" description="C-type lectin" evidence="5">
    <location>
        <begin position="235"/>
        <end position="349"/>
    </location>
</feature>
<dbReference type="Gene3D" id="3.10.100.10">
    <property type="entry name" value="Mannose-Binding Protein A, subunit A"/>
    <property type="match status" value="2"/>
</dbReference>
<accession>A0AAJ7V419</accession>
<reference evidence="7" key="1">
    <citation type="submission" date="2025-08" db="UniProtKB">
        <authorList>
            <consortium name="RefSeq"/>
        </authorList>
    </citation>
    <scope>IDENTIFICATION</scope>
    <source>
        <tissue evidence="7">Brain</tissue>
    </source>
</reference>
<dbReference type="SUPFAM" id="SSF56436">
    <property type="entry name" value="C-type lectin-like"/>
    <property type="match status" value="2"/>
</dbReference>
<evidence type="ECO:0000313" key="7">
    <source>
        <dbReference type="RefSeq" id="XP_018535658.2"/>
    </source>
</evidence>
<dbReference type="Proteomes" id="UP000694890">
    <property type="component" value="Unplaced"/>
</dbReference>
<dbReference type="GeneID" id="108885721"/>
<dbReference type="CDD" id="cd03590">
    <property type="entry name" value="CLECT_DC-SIGN_like"/>
    <property type="match status" value="1"/>
</dbReference>
<dbReference type="Pfam" id="PF00059">
    <property type="entry name" value="Lectin_C"/>
    <property type="match status" value="2"/>
</dbReference>
<keyword evidence="2" id="KW-1015">Disulfide bond</keyword>
<dbReference type="Gene3D" id="1.20.5.400">
    <property type="match status" value="2"/>
</dbReference>
<evidence type="ECO:0000259" key="5">
    <source>
        <dbReference type="PROSITE" id="PS50041"/>
    </source>
</evidence>
<dbReference type="GO" id="GO:0030246">
    <property type="term" value="F:carbohydrate binding"/>
    <property type="evidence" value="ECO:0007669"/>
    <property type="project" value="UniProtKB-KW"/>
</dbReference>
<protein>
    <submittedName>
        <fullName evidence="7">C-type lectin domain family 4 member A</fullName>
    </submittedName>
</protein>
<gene>
    <name evidence="7" type="primary">LOC108885721</name>
</gene>
<dbReference type="InterPro" id="IPR050111">
    <property type="entry name" value="C-type_lectin/snaclec_domain"/>
</dbReference>
<keyword evidence="4" id="KW-1133">Transmembrane helix</keyword>
<feature type="transmembrane region" description="Helical" evidence="4">
    <location>
        <begin position="175"/>
        <end position="197"/>
    </location>
</feature>
<dbReference type="InterPro" id="IPR016186">
    <property type="entry name" value="C-type_lectin-like/link_sf"/>
</dbReference>
<keyword evidence="4" id="KW-0812">Transmembrane</keyword>
<feature type="coiled-coil region" evidence="3">
    <location>
        <begin position="1"/>
        <end position="77"/>
    </location>
</feature>
<evidence type="ECO:0000313" key="6">
    <source>
        <dbReference type="Proteomes" id="UP000694890"/>
    </source>
</evidence>
<dbReference type="PROSITE" id="PS00615">
    <property type="entry name" value="C_TYPE_LECTIN_1"/>
    <property type="match status" value="1"/>
</dbReference>
<dbReference type="KEGG" id="lcf:108885721"/>
<dbReference type="PANTHER" id="PTHR22803">
    <property type="entry name" value="MANNOSE, PHOSPHOLIPASE, LECTIN RECEPTOR RELATED"/>
    <property type="match status" value="1"/>
</dbReference>
<keyword evidence="4" id="KW-0472">Membrane</keyword>
<evidence type="ECO:0000256" key="3">
    <source>
        <dbReference type="SAM" id="Coils"/>
    </source>
</evidence>
<sequence length="354" mass="41475">MVQIQTNNNNLTEQLEQLQTSYNNLTRERNELNNSYNNLTEKLDQLQTSYNILAEEQDQLQKRFEEMNTERKDFQRMIQDKRHCGHWRSFGSKYYYISSEQKTWEESREDCRQKGTDLVIINSEEEQMARVLHKEQSEIHVDYVNAPNQLARGSPSKNHTGKDSAVISAVSGRKLYRLVGVSFGLLCILQIALNISLRLTLSLSDRPDNKTSGVEVNCKILADSDHYFKQGWVYFRPSFYYISSTKKSWQDSRDDCLRRGADLVIINSREEQDFTRKFHRISWIGLTLRETKGEWKWVDGTPLTKSYWGSGEPNDYEGKTEDCVEIKFHDEENSWNDIPCGDQNFWICEKTVAL</sequence>
<evidence type="ECO:0000256" key="2">
    <source>
        <dbReference type="ARBA" id="ARBA00023157"/>
    </source>
</evidence>
<dbReference type="RefSeq" id="XP_018535658.2">
    <property type="nucleotide sequence ID" value="XM_018680142.2"/>
</dbReference>
<keyword evidence="1" id="KW-0430">Lectin</keyword>
<proteinExistence type="predicted"/>